<protein>
    <submittedName>
        <fullName evidence="8">FtsX-like permease family protein</fullName>
    </submittedName>
</protein>
<feature type="domain" description="ABC3 transporter permease C-terminal" evidence="7">
    <location>
        <begin position="277"/>
        <end position="393"/>
    </location>
</feature>
<dbReference type="PANTHER" id="PTHR30287:SF1">
    <property type="entry name" value="INNER MEMBRANE PROTEIN"/>
    <property type="match status" value="1"/>
</dbReference>
<evidence type="ECO:0000259" key="7">
    <source>
        <dbReference type="Pfam" id="PF02687"/>
    </source>
</evidence>
<evidence type="ECO:0000256" key="3">
    <source>
        <dbReference type="ARBA" id="ARBA00022692"/>
    </source>
</evidence>
<feature type="transmembrane region" description="Helical" evidence="6">
    <location>
        <begin position="370"/>
        <end position="391"/>
    </location>
</feature>
<evidence type="ECO:0000256" key="6">
    <source>
        <dbReference type="SAM" id="Phobius"/>
    </source>
</evidence>
<evidence type="ECO:0000313" key="9">
    <source>
        <dbReference type="Proteomes" id="UP001595699"/>
    </source>
</evidence>
<dbReference type="InterPro" id="IPR003838">
    <property type="entry name" value="ABC3_permease_C"/>
</dbReference>
<keyword evidence="5 6" id="KW-0472">Membrane</keyword>
<feature type="transmembrane region" description="Helical" evidence="6">
    <location>
        <begin position="752"/>
        <end position="777"/>
    </location>
</feature>
<feature type="transmembrane region" description="Helical" evidence="6">
    <location>
        <begin position="324"/>
        <end position="350"/>
    </location>
</feature>
<dbReference type="EMBL" id="JBHRZH010000001">
    <property type="protein sequence ID" value="MFC3759422.1"/>
    <property type="molecule type" value="Genomic_DNA"/>
</dbReference>
<keyword evidence="2" id="KW-1003">Cell membrane</keyword>
<evidence type="ECO:0000256" key="5">
    <source>
        <dbReference type="ARBA" id="ARBA00023136"/>
    </source>
</evidence>
<accession>A0ABV7Y2V6</accession>
<name>A0ABV7Y2V6_9ACTN</name>
<sequence>MSIRGSWRVSLRIARRDVLRAKGRNLLVVLMIGIPVLLVAGLSLTLRSVEAGDESATLRSLGAAEALVQGHGHQPLVQHPTERWLYDGDEQDDVPWTAGEIAKATNNDLASVQTGRVLLTTEAGGLGVQVRELDLRNKLTKGLAKITDGRAPERANEVLVTAALAERGMGLGGTVRVRDGKAFTVAGIVRVPEDLKGMQLVALPGALLGEDGNPPEYLVGGPPLSWKQVRALNEQGLYLLSRAVLRDPPPTSEIAPKMVERQTSDDSSMLGTNGAIGGIVVLEIVLLAGPAFAVGARRQSRQLALFVVTGGTPKDVRRVVLAQALVLGFATAVLGCAVGVVGFLAARPVIENFYGKAIPDVALDPGDFGMLIGAGVLAALAAALVPAIQTSRQDAVAVLGGRRGELRTKRRWPIAGVVIAAIGVAILVLQGFRKDAENWAVVAGTVALSLGAILIMPAVVGLAGRFAGRLPLPLRLAARDTSRHRSRTVPAVAAIMGTVLTVTAMSVAAFSTLAMEGRDYQPREPMGTLTGFLYGVPNAAAKEAERAVEHELPGREVAVLYEVDPYAAKGRMATLVVPGAGCKGPGFPSCKAIDRVGRLESYSLAVVTPEGVEALLRRKPTAAEAKTLAAGGVLVPVEAALTQRGTAYLQTYLTKDTDGKSRTDTKRLEVPALVFPPITAPFDQKVTYPGVISEQTAERLGLAFTSSRVVVPPGEPAITKVQQARVDEIVGGLVGFTDLYVERGYDHPAGTYLFLLLALIGGLIVLVGTSTSTALALDDAKADFATLAAIGAGPGTRRATAMGQAVVIAVLGVVAGVAVGIVPGIALTYPITAGSAGGHIVDIPWELLGIVAVGVPLLAILGAGVFTRGSLTLVRRAE</sequence>
<proteinExistence type="predicted"/>
<feature type="transmembrane region" description="Helical" evidence="6">
    <location>
        <begin position="489"/>
        <end position="515"/>
    </location>
</feature>
<gene>
    <name evidence="8" type="ORF">ACFOUW_01090</name>
</gene>
<evidence type="ECO:0000256" key="4">
    <source>
        <dbReference type="ARBA" id="ARBA00022989"/>
    </source>
</evidence>
<feature type="transmembrane region" description="Helical" evidence="6">
    <location>
        <begin position="275"/>
        <end position="296"/>
    </location>
</feature>
<comment type="caution">
    <text evidence="8">The sequence shown here is derived from an EMBL/GenBank/DDBJ whole genome shotgun (WGS) entry which is preliminary data.</text>
</comment>
<dbReference type="RefSeq" id="WP_205122185.1">
    <property type="nucleotide sequence ID" value="NZ_JBHRZH010000001.1"/>
</dbReference>
<dbReference type="InterPro" id="IPR038766">
    <property type="entry name" value="Membrane_comp_ABC_pdt"/>
</dbReference>
<evidence type="ECO:0000256" key="1">
    <source>
        <dbReference type="ARBA" id="ARBA00004651"/>
    </source>
</evidence>
<dbReference type="PANTHER" id="PTHR30287">
    <property type="entry name" value="MEMBRANE COMPONENT OF PREDICTED ABC SUPERFAMILY METABOLITE UPTAKE TRANSPORTER"/>
    <property type="match status" value="1"/>
</dbReference>
<evidence type="ECO:0000256" key="2">
    <source>
        <dbReference type="ARBA" id="ARBA00022475"/>
    </source>
</evidence>
<evidence type="ECO:0000313" key="8">
    <source>
        <dbReference type="EMBL" id="MFC3759422.1"/>
    </source>
</evidence>
<comment type="subcellular location">
    <subcellularLocation>
        <location evidence="1">Cell membrane</location>
        <topology evidence="1">Multi-pass membrane protein</topology>
    </subcellularLocation>
</comment>
<feature type="transmembrane region" description="Helical" evidence="6">
    <location>
        <begin position="439"/>
        <end position="468"/>
    </location>
</feature>
<keyword evidence="9" id="KW-1185">Reference proteome</keyword>
<feature type="transmembrane region" description="Helical" evidence="6">
    <location>
        <begin position="412"/>
        <end position="433"/>
    </location>
</feature>
<reference evidence="9" key="1">
    <citation type="journal article" date="2019" name="Int. J. Syst. Evol. Microbiol.">
        <title>The Global Catalogue of Microorganisms (GCM) 10K type strain sequencing project: providing services to taxonomists for standard genome sequencing and annotation.</title>
        <authorList>
            <consortium name="The Broad Institute Genomics Platform"/>
            <consortium name="The Broad Institute Genome Sequencing Center for Infectious Disease"/>
            <person name="Wu L."/>
            <person name="Ma J."/>
        </authorList>
    </citation>
    <scope>NUCLEOTIDE SEQUENCE [LARGE SCALE GENOMIC DNA]</scope>
    <source>
        <strain evidence="9">CGMCC 4.7241</strain>
    </source>
</reference>
<organism evidence="8 9">
    <name type="scientific">Tenggerimyces flavus</name>
    <dbReference type="NCBI Taxonomy" id="1708749"/>
    <lineage>
        <taxon>Bacteria</taxon>
        <taxon>Bacillati</taxon>
        <taxon>Actinomycetota</taxon>
        <taxon>Actinomycetes</taxon>
        <taxon>Propionibacteriales</taxon>
        <taxon>Nocardioidaceae</taxon>
        <taxon>Tenggerimyces</taxon>
    </lineage>
</organism>
<dbReference type="Pfam" id="PF02687">
    <property type="entry name" value="FtsX"/>
    <property type="match status" value="1"/>
</dbReference>
<feature type="transmembrane region" description="Helical" evidence="6">
    <location>
        <begin position="805"/>
        <end position="827"/>
    </location>
</feature>
<keyword evidence="3 6" id="KW-0812">Transmembrane</keyword>
<feature type="transmembrane region" description="Helical" evidence="6">
    <location>
        <begin position="847"/>
        <end position="866"/>
    </location>
</feature>
<feature type="transmembrane region" description="Helical" evidence="6">
    <location>
        <begin position="25"/>
        <end position="46"/>
    </location>
</feature>
<dbReference type="Proteomes" id="UP001595699">
    <property type="component" value="Unassembled WGS sequence"/>
</dbReference>
<keyword evidence="4 6" id="KW-1133">Transmembrane helix</keyword>